<dbReference type="PANTHER" id="PTHR38595:SF1">
    <property type="entry name" value="TYPE VI SECRETION SYSTEM COMPONENT TSSE1"/>
    <property type="match status" value="1"/>
</dbReference>
<dbReference type="InterPro" id="IPR007048">
    <property type="entry name" value="IraD/Gp25-like"/>
</dbReference>
<dbReference type="NCBIfam" id="TIGR03357">
    <property type="entry name" value="VI_zyme"/>
    <property type="match status" value="1"/>
</dbReference>
<feature type="domain" description="IraD/Gp25-like" evidence="1">
    <location>
        <begin position="39"/>
        <end position="139"/>
    </location>
</feature>
<dbReference type="PANTHER" id="PTHR38595">
    <property type="entry name" value="CYTOPLASMIC PROTEIN-RELATED"/>
    <property type="match status" value="1"/>
</dbReference>
<evidence type="ECO:0000313" key="2">
    <source>
        <dbReference type="EMBL" id="MBB4264440.1"/>
    </source>
</evidence>
<dbReference type="Proteomes" id="UP000554286">
    <property type="component" value="Unassembled WGS sequence"/>
</dbReference>
<organism evidence="2 3">
    <name type="scientific">Roseospira visakhapatnamensis</name>
    <dbReference type="NCBI Taxonomy" id="390880"/>
    <lineage>
        <taxon>Bacteria</taxon>
        <taxon>Pseudomonadati</taxon>
        <taxon>Pseudomonadota</taxon>
        <taxon>Alphaproteobacteria</taxon>
        <taxon>Rhodospirillales</taxon>
        <taxon>Rhodospirillaceae</taxon>
        <taxon>Roseospira</taxon>
    </lineage>
</organism>
<accession>A0A7W6W7Z6</accession>
<gene>
    <name evidence="2" type="ORF">GGD89_000046</name>
</gene>
<proteinExistence type="predicted"/>
<dbReference type="SUPFAM" id="SSF160719">
    <property type="entry name" value="gpW/gp25-like"/>
    <property type="match status" value="1"/>
</dbReference>
<evidence type="ECO:0000313" key="3">
    <source>
        <dbReference type="Proteomes" id="UP000554286"/>
    </source>
</evidence>
<dbReference type="RefSeq" id="WP_184042087.1">
    <property type="nucleotide sequence ID" value="NZ_JACIGK010000001.1"/>
</dbReference>
<dbReference type="AlphaFoldDB" id="A0A7W6W7Z6"/>
<dbReference type="Pfam" id="PF04965">
    <property type="entry name" value="GPW_gp25"/>
    <property type="match status" value="1"/>
</dbReference>
<name>A0A7W6W7Z6_9PROT</name>
<dbReference type="Gene3D" id="3.10.450.40">
    <property type="match status" value="1"/>
</dbReference>
<sequence length="165" mass="18813">MARADPEVPLVLPLLDRLIDEDPASPADRPLRRGAYLERLRASVRRDLEGLLNTRRRTVSWASALSELETSAVNYGVVDITSANLATEDQRDRFRAEMERTIRRFEPRFHTLRVILLENVQGLDRTVRFRIEATLHATPAPEPVVYDSVLDPAARVFRVIARDDA</sequence>
<dbReference type="InterPro" id="IPR053176">
    <property type="entry name" value="T6SS_TssE1-like"/>
</dbReference>
<dbReference type="InterPro" id="IPR017737">
    <property type="entry name" value="TssE1-like"/>
</dbReference>
<reference evidence="2 3" key="1">
    <citation type="submission" date="2020-08" db="EMBL/GenBank/DDBJ databases">
        <title>Genome sequencing of Purple Non-Sulfur Bacteria from various extreme environments.</title>
        <authorList>
            <person name="Mayer M."/>
        </authorList>
    </citation>
    <scope>NUCLEOTIDE SEQUENCE [LARGE SCALE GENOMIC DNA]</scope>
    <source>
        <strain evidence="2 3">JA131</strain>
    </source>
</reference>
<comment type="caution">
    <text evidence="2">The sequence shown here is derived from an EMBL/GenBank/DDBJ whole genome shotgun (WGS) entry which is preliminary data.</text>
</comment>
<protein>
    <submittedName>
        <fullName evidence="2">Type VI secretion system protein ImpF</fullName>
    </submittedName>
</protein>
<keyword evidence="3" id="KW-1185">Reference proteome</keyword>
<evidence type="ECO:0000259" key="1">
    <source>
        <dbReference type="Pfam" id="PF04965"/>
    </source>
</evidence>
<dbReference type="EMBL" id="JACIGK010000001">
    <property type="protein sequence ID" value="MBB4264440.1"/>
    <property type="molecule type" value="Genomic_DNA"/>
</dbReference>